<comment type="similarity">
    <text evidence="6">Belongs to the Vsr family.</text>
</comment>
<dbReference type="Pfam" id="PF03852">
    <property type="entry name" value="Vsr"/>
    <property type="match status" value="1"/>
</dbReference>
<keyword evidence="4" id="KW-0378">Hydrolase</keyword>
<evidence type="ECO:0000256" key="2">
    <source>
        <dbReference type="ARBA" id="ARBA00022759"/>
    </source>
</evidence>
<evidence type="ECO:0000256" key="4">
    <source>
        <dbReference type="ARBA" id="ARBA00022801"/>
    </source>
</evidence>
<dbReference type="EMBL" id="WHLY01000002">
    <property type="protein sequence ID" value="MPR32700.1"/>
    <property type="molecule type" value="Genomic_DNA"/>
</dbReference>
<dbReference type="Gene3D" id="3.40.960.10">
    <property type="entry name" value="VSR Endonuclease"/>
    <property type="match status" value="1"/>
</dbReference>
<dbReference type="SUPFAM" id="SSF52980">
    <property type="entry name" value="Restriction endonuclease-like"/>
    <property type="match status" value="1"/>
</dbReference>
<keyword evidence="8" id="KW-1185">Reference proteome</keyword>
<dbReference type="GO" id="GO:0004519">
    <property type="term" value="F:endonuclease activity"/>
    <property type="evidence" value="ECO:0007669"/>
    <property type="project" value="UniProtKB-KW"/>
</dbReference>
<keyword evidence="3" id="KW-0227">DNA damage</keyword>
<comment type="caution">
    <text evidence="7">The sequence shown here is derived from an EMBL/GenBank/DDBJ whole genome shotgun (WGS) entry which is preliminary data.</text>
</comment>
<gene>
    <name evidence="7" type="primary">vsr</name>
    <name evidence="7" type="ORF">GBK04_04865</name>
</gene>
<reference evidence="7 8" key="1">
    <citation type="submission" date="2019-10" db="EMBL/GenBank/DDBJ databases">
        <title>Draft Genome Sequence of Cytophagaceae sp. SJW1-29.</title>
        <authorList>
            <person name="Choi A."/>
        </authorList>
    </citation>
    <scope>NUCLEOTIDE SEQUENCE [LARGE SCALE GENOMIC DNA]</scope>
    <source>
        <strain evidence="7 8">SJW1-29</strain>
    </source>
</reference>
<protein>
    <submittedName>
        <fullName evidence="7">DNA mismatch endonuclease Vsr</fullName>
    </submittedName>
</protein>
<dbReference type="GO" id="GO:0006298">
    <property type="term" value="P:mismatch repair"/>
    <property type="evidence" value="ECO:0007669"/>
    <property type="project" value="InterPro"/>
</dbReference>
<evidence type="ECO:0000313" key="7">
    <source>
        <dbReference type="EMBL" id="MPR32700.1"/>
    </source>
</evidence>
<keyword evidence="2 7" id="KW-0255">Endonuclease</keyword>
<evidence type="ECO:0000256" key="1">
    <source>
        <dbReference type="ARBA" id="ARBA00022722"/>
    </source>
</evidence>
<dbReference type="RefSeq" id="WP_373330718.1">
    <property type="nucleotide sequence ID" value="NZ_WHLY01000002.1"/>
</dbReference>
<sequence>MADIFDKAKRRKIMQAIRGKDTRPEWLVRKCLHRHGFRYRLHDRRLPGRPDLVLRKYNTVILVQGCFWHGHEPCRIGRLPKSNRTWWEEKINRNRARDQRNLFLLEKLGWNIWTIYECELRTATDRAQTLGRLLCYLHGRQKVEYTLASETAERYEVVEEELIFYTSNPKG</sequence>
<keyword evidence="5" id="KW-0234">DNA repair</keyword>
<keyword evidence="1" id="KW-0540">Nuclease</keyword>
<dbReference type="GO" id="GO:0016787">
    <property type="term" value="F:hydrolase activity"/>
    <property type="evidence" value="ECO:0007669"/>
    <property type="project" value="UniProtKB-KW"/>
</dbReference>
<dbReference type="NCBIfam" id="TIGR00632">
    <property type="entry name" value="vsr"/>
    <property type="match status" value="1"/>
</dbReference>
<evidence type="ECO:0000256" key="6">
    <source>
        <dbReference type="ARBA" id="ARBA00029466"/>
    </source>
</evidence>
<evidence type="ECO:0000313" key="8">
    <source>
        <dbReference type="Proteomes" id="UP000479293"/>
    </source>
</evidence>
<evidence type="ECO:0000256" key="3">
    <source>
        <dbReference type="ARBA" id="ARBA00022763"/>
    </source>
</evidence>
<proteinExistence type="inferred from homology"/>
<dbReference type="CDD" id="cd00221">
    <property type="entry name" value="Vsr"/>
    <property type="match status" value="1"/>
</dbReference>
<organism evidence="7 8">
    <name type="scientific">Salmonirosea aquatica</name>
    <dbReference type="NCBI Taxonomy" id="2654236"/>
    <lineage>
        <taxon>Bacteria</taxon>
        <taxon>Pseudomonadati</taxon>
        <taxon>Bacteroidota</taxon>
        <taxon>Cytophagia</taxon>
        <taxon>Cytophagales</taxon>
        <taxon>Spirosomataceae</taxon>
        <taxon>Salmonirosea</taxon>
    </lineage>
</organism>
<dbReference type="AlphaFoldDB" id="A0A7C9BCX4"/>
<dbReference type="Proteomes" id="UP000479293">
    <property type="component" value="Unassembled WGS sequence"/>
</dbReference>
<evidence type="ECO:0000256" key="5">
    <source>
        <dbReference type="ARBA" id="ARBA00023204"/>
    </source>
</evidence>
<dbReference type="InterPro" id="IPR004603">
    <property type="entry name" value="DNA_mismatch_endonuc_vsr"/>
</dbReference>
<name>A0A7C9BCX4_9BACT</name>
<dbReference type="InterPro" id="IPR011335">
    <property type="entry name" value="Restrct_endonuc-II-like"/>
</dbReference>
<accession>A0A7C9BCX4</accession>